<dbReference type="AlphaFoldDB" id="A0A3A6TJ88"/>
<organism evidence="1 2">
    <name type="scientific">Parashewanella spongiae</name>
    <dbReference type="NCBI Taxonomy" id="342950"/>
    <lineage>
        <taxon>Bacteria</taxon>
        <taxon>Pseudomonadati</taxon>
        <taxon>Pseudomonadota</taxon>
        <taxon>Gammaproteobacteria</taxon>
        <taxon>Alteromonadales</taxon>
        <taxon>Shewanellaceae</taxon>
        <taxon>Parashewanella</taxon>
    </lineage>
</organism>
<keyword evidence="2" id="KW-1185">Reference proteome</keyword>
<gene>
    <name evidence="1" type="ORF">D5R81_18915</name>
</gene>
<comment type="caution">
    <text evidence="1">The sequence shown here is derived from an EMBL/GenBank/DDBJ whole genome shotgun (WGS) entry which is preliminary data.</text>
</comment>
<proteinExistence type="predicted"/>
<accession>A0A3A6TJ88</accession>
<evidence type="ECO:0000313" key="1">
    <source>
        <dbReference type="EMBL" id="RJY04935.1"/>
    </source>
</evidence>
<evidence type="ECO:0000313" key="2">
    <source>
        <dbReference type="Proteomes" id="UP000273022"/>
    </source>
</evidence>
<protein>
    <recommendedName>
        <fullName evidence="3">CopG family transcriptional regulator</fullName>
    </recommendedName>
</protein>
<dbReference type="Proteomes" id="UP000273022">
    <property type="component" value="Unassembled WGS sequence"/>
</dbReference>
<sequence>MLDLKKKIQSDKPVLTQNVSADEFINQASHYAMGRAESRCAGNDNVVDINSHRPQFIMLGRVTKSVDEKQSNPFRNATFSLSQSAFEQLTELASENLIAKSRILRILIEQHFYKSKKLRNQLLKSSGLR</sequence>
<reference evidence="1 2" key="1">
    <citation type="submission" date="2018-09" db="EMBL/GenBank/DDBJ databases">
        <title>Phylogeny of the Shewanellaceae, and recommendation for two new genera, Pseudoshewanella and Parashewanella.</title>
        <authorList>
            <person name="Wang G."/>
        </authorList>
    </citation>
    <scope>NUCLEOTIDE SEQUENCE [LARGE SCALE GENOMIC DNA]</scope>
    <source>
        <strain evidence="1 2">KCTC 22492</strain>
    </source>
</reference>
<dbReference type="EMBL" id="QYYH01000200">
    <property type="protein sequence ID" value="RJY04935.1"/>
    <property type="molecule type" value="Genomic_DNA"/>
</dbReference>
<dbReference type="RefSeq" id="WP_121855140.1">
    <property type="nucleotide sequence ID" value="NZ_CP037952.1"/>
</dbReference>
<name>A0A3A6TJ88_9GAMM</name>
<evidence type="ECO:0008006" key="3">
    <source>
        <dbReference type="Google" id="ProtNLM"/>
    </source>
</evidence>